<evidence type="ECO:0000313" key="1">
    <source>
        <dbReference type="EMBL" id="SIT09121.1"/>
    </source>
</evidence>
<dbReference type="Proteomes" id="UP000186744">
    <property type="component" value="Unassembled WGS sequence"/>
</dbReference>
<gene>
    <name evidence="1" type="ORF">SAMN05421786_105116</name>
</gene>
<dbReference type="RefSeq" id="WP_167369997.1">
    <property type="nucleotide sequence ID" value="NZ_FTOL01000005.1"/>
</dbReference>
<organism evidence="1 2">
    <name type="scientific">Chryseobacterium ureilyticum</name>
    <dbReference type="NCBI Taxonomy" id="373668"/>
    <lineage>
        <taxon>Bacteria</taxon>
        <taxon>Pseudomonadati</taxon>
        <taxon>Bacteroidota</taxon>
        <taxon>Flavobacteriia</taxon>
        <taxon>Flavobacteriales</taxon>
        <taxon>Weeksellaceae</taxon>
        <taxon>Chryseobacterium group</taxon>
        <taxon>Chryseobacterium</taxon>
    </lineage>
</organism>
<reference evidence="2" key="1">
    <citation type="submission" date="2017-01" db="EMBL/GenBank/DDBJ databases">
        <authorList>
            <person name="Varghese N."/>
            <person name="Submissions S."/>
        </authorList>
    </citation>
    <scope>NUCLEOTIDE SEQUENCE [LARGE SCALE GENOMIC DNA]</scope>
    <source>
        <strain evidence="2">DSM 18017</strain>
    </source>
</reference>
<name>A0A1N7PEW0_9FLAO</name>
<dbReference type="InterPro" id="IPR058074">
    <property type="entry name" value="Bacteriocin-like"/>
</dbReference>
<evidence type="ECO:0000313" key="2">
    <source>
        <dbReference type="Proteomes" id="UP000186744"/>
    </source>
</evidence>
<proteinExistence type="predicted"/>
<dbReference type="EMBL" id="FTOL01000005">
    <property type="protein sequence ID" value="SIT09121.1"/>
    <property type="molecule type" value="Genomic_DNA"/>
</dbReference>
<dbReference type="AlphaFoldDB" id="A0A1N7PEW0"/>
<accession>A0A1N7PEW0</accession>
<dbReference type="STRING" id="373668.SAMN05421786_105116"/>
<sequence length="47" mass="5205">MKNLKKLSREAAKQIKGAGPRKCSDDSQCIYGACCRGVCMEFACFEE</sequence>
<protein>
    <submittedName>
        <fullName evidence="1">Uncharacterized protein</fullName>
    </submittedName>
</protein>
<dbReference type="NCBIfam" id="NF047798">
    <property type="entry name" value="leader_Chryseo"/>
    <property type="match status" value="1"/>
</dbReference>
<keyword evidence="2" id="KW-1185">Reference proteome</keyword>